<dbReference type="Gene3D" id="3.40.50.300">
    <property type="entry name" value="P-loop containing nucleotide triphosphate hydrolases"/>
    <property type="match status" value="1"/>
</dbReference>
<evidence type="ECO:0000256" key="6">
    <source>
        <dbReference type="ARBA" id="ARBA00022741"/>
    </source>
</evidence>
<evidence type="ECO:0000256" key="4">
    <source>
        <dbReference type="ARBA" id="ARBA00022475"/>
    </source>
</evidence>
<keyword evidence="4" id="KW-1003">Cell membrane</keyword>
<dbReference type="InterPro" id="IPR017871">
    <property type="entry name" value="ABC_transporter-like_CS"/>
</dbReference>
<dbReference type="EMBL" id="JAUSTN010000002">
    <property type="protein sequence ID" value="MDQ0274546.1"/>
    <property type="molecule type" value="Genomic_DNA"/>
</dbReference>
<comment type="similarity">
    <text evidence="2">Belongs to the ABC transporter superfamily.</text>
</comment>
<evidence type="ECO:0000313" key="11">
    <source>
        <dbReference type="EMBL" id="MDQ0274546.1"/>
    </source>
</evidence>
<evidence type="ECO:0000256" key="9">
    <source>
        <dbReference type="ARBA" id="ARBA00023136"/>
    </source>
</evidence>
<organism evidence="11 12">
    <name type="scientific">Peptoniphilus koenoeneniae</name>
    <dbReference type="NCBI Taxonomy" id="507751"/>
    <lineage>
        <taxon>Bacteria</taxon>
        <taxon>Bacillati</taxon>
        <taxon>Bacillota</taxon>
        <taxon>Tissierellia</taxon>
        <taxon>Tissierellales</taxon>
        <taxon>Peptoniphilaceae</taxon>
        <taxon>Peptoniphilus</taxon>
    </lineage>
</organism>
<dbReference type="SUPFAM" id="SSF52540">
    <property type="entry name" value="P-loop containing nucleoside triphosphate hydrolases"/>
    <property type="match status" value="1"/>
</dbReference>
<evidence type="ECO:0000256" key="2">
    <source>
        <dbReference type="ARBA" id="ARBA00005417"/>
    </source>
</evidence>
<protein>
    <submittedName>
        <fullName evidence="11">Peptide/nickel transport system ATP-binding protein</fullName>
    </submittedName>
</protein>
<evidence type="ECO:0000259" key="10">
    <source>
        <dbReference type="PROSITE" id="PS50893"/>
    </source>
</evidence>
<reference evidence="11 12" key="1">
    <citation type="submission" date="2023-07" db="EMBL/GenBank/DDBJ databases">
        <title>Genomic Encyclopedia of Type Strains, Phase IV (KMG-IV): sequencing the most valuable type-strain genomes for metagenomic binning, comparative biology and taxonomic classification.</title>
        <authorList>
            <person name="Goeker M."/>
        </authorList>
    </citation>
    <scope>NUCLEOTIDE SEQUENCE [LARGE SCALE GENOMIC DNA]</scope>
    <source>
        <strain evidence="11 12">DSM 22616</strain>
    </source>
</reference>
<gene>
    <name evidence="11" type="ORF">J2S72_000554</name>
</gene>
<dbReference type="GO" id="GO:0005524">
    <property type="term" value="F:ATP binding"/>
    <property type="evidence" value="ECO:0007669"/>
    <property type="project" value="UniProtKB-KW"/>
</dbReference>
<dbReference type="PROSITE" id="PS00211">
    <property type="entry name" value="ABC_TRANSPORTER_1"/>
    <property type="match status" value="1"/>
</dbReference>
<keyword evidence="9" id="KW-0472">Membrane</keyword>
<evidence type="ECO:0000256" key="1">
    <source>
        <dbReference type="ARBA" id="ARBA00004202"/>
    </source>
</evidence>
<dbReference type="InterPro" id="IPR027417">
    <property type="entry name" value="P-loop_NTPase"/>
</dbReference>
<evidence type="ECO:0000313" key="12">
    <source>
        <dbReference type="Proteomes" id="UP001236559"/>
    </source>
</evidence>
<dbReference type="InterPro" id="IPR003439">
    <property type="entry name" value="ABC_transporter-like_ATP-bd"/>
</dbReference>
<dbReference type="NCBIfam" id="TIGR01727">
    <property type="entry name" value="oligo_HPY"/>
    <property type="match status" value="1"/>
</dbReference>
<dbReference type="SMART" id="SM00382">
    <property type="entry name" value="AAA"/>
    <property type="match status" value="1"/>
</dbReference>
<proteinExistence type="inferred from homology"/>
<dbReference type="PANTHER" id="PTHR43297">
    <property type="entry name" value="OLIGOPEPTIDE TRANSPORT ATP-BINDING PROTEIN APPD"/>
    <property type="match status" value="1"/>
</dbReference>
<evidence type="ECO:0000256" key="8">
    <source>
        <dbReference type="ARBA" id="ARBA00022967"/>
    </source>
</evidence>
<dbReference type="InterPro" id="IPR013563">
    <property type="entry name" value="Oligopep_ABC_C"/>
</dbReference>
<evidence type="ECO:0000256" key="7">
    <source>
        <dbReference type="ARBA" id="ARBA00022840"/>
    </source>
</evidence>
<dbReference type="Pfam" id="PF00005">
    <property type="entry name" value="ABC_tran"/>
    <property type="match status" value="1"/>
</dbReference>
<feature type="domain" description="ABC transporter" evidence="10">
    <location>
        <begin position="5"/>
        <end position="255"/>
    </location>
</feature>
<name>A0ABU0ATF6_9FIRM</name>
<evidence type="ECO:0000256" key="5">
    <source>
        <dbReference type="ARBA" id="ARBA00022519"/>
    </source>
</evidence>
<accession>A0ABU0ATF6</accession>
<dbReference type="Proteomes" id="UP001236559">
    <property type="component" value="Unassembled WGS sequence"/>
</dbReference>
<evidence type="ECO:0000256" key="3">
    <source>
        <dbReference type="ARBA" id="ARBA00022448"/>
    </source>
</evidence>
<keyword evidence="12" id="KW-1185">Reference proteome</keyword>
<dbReference type="PROSITE" id="PS50893">
    <property type="entry name" value="ABC_TRANSPORTER_2"/>
    <property type="match status" value="1"/>
</dbReference>
<keyword evidence="8" id="KW-1278">Translocase</keyword>
<comment type="subcellular location">
    <subcellularLocation>
        <location evidence="1">Cell membrane</location>
        <topology evidence="1">Peripheral membrane protein</topology>
    </subcellularLocation>
</comment>
<dbReference type="CDD" id="cd03257">
    <property type="entry name" value="ABC_NikE_OppD_transporters"/>
    <property type="match status" value="1"/>
</dbReference>
<keyword evidence="5" id="KW-0997">Cell inner membrane</keyword>
<dbReference type="PANTHER" id="PTHR43297:SF14">
    <property type="entry name" value="ATPASE AAA-TYPE CORE DOMAIN-CONTAINING PROTEIN"/>
    <property type="match status" value="1"/>
</dbReference>
<dbReference type="RefSeq" id="WP_307494952.1">
    <property type="nucleotide sequence ID" value="NZ_JAUSTN010000002.1"/>
</dbReference>
<comment type="caution">
    <text evidence="11">The sequence shown here is derived from an EMBL/GenBank/DDBJ whole genome shotgun (WGS) entry which is preliminary data.</text>
</comment>
<sequence length="328" mass="37314">MKKLLEVNDLTVSFSFNGQRKNAVNHISFDIFERDFVGLVGESGCGKSVCAQTILGIENPNANVESGSVKLVGKEMIHLKEKEWIKFRGRNISMVFQEPMSALNPLMKVGKQIEEVLKIHYNFPKEKNRHLVLETMKKCGLKDVENLYERYPYELSGGMQQRIVICLALIANPRVLIADEPTTALDATIQMQILSLFKEIETIYDGGILFITHDLTLVSRICKRIIVMYAGRIVEEGPADELVENPKHPYTVGLLKAIPSYKKRGEKLYNIPGHVPPLKIRSNQGCPFFDRCQYTKEICKKTFPSGKMIENRLVYCHLYDDSGDLKNE</sequence>
<keyword evidence="7 11" id="KW-0067">ATP-binding</keyword>
<dbReference type="InterPro" id="IPR003593">
    <property type="entry name" value="AAA+_ATPase"/>
</dbReference>
<dbReference type="Pfam" id="PF08352">
    <property type="entry name" value="oligo_HPY"/>
    <property type="match status" value="1"/>
</dbReference>
<keyword evidence="6" id="KW-0547">Nucleotide-binding</keyword>
<dbReference type="InterPro" id="IPR050388">
    <property type="entry name" value="ABC_Ni/Peptide_Import"/>
</dbReference>
<keyword evidence="3" id="KW-0813">Transport</keyword>